<gene>
    <name evidence="2" type="ORF">S03H2_51809</name>
</gene>
<protein>
    <submittedName>
        <fullName evidence="2">Uncharacterized protein</fullName>
    </submittedName>
</protein>
<dbReference type="AlphaFoldDB" id="X1HYY3"/>
<name>X1HYY3_9ZZZZ</name>
<feature type="non-terminal residue" evidence="2">
    <location>
        <position position="173"/>
    </location>
</feature>
<organism evidence="2">
    <name type="scientific">marine sediment metagenome</name>
    <dbReference type="NCBI Taxonomy" id="412755"/>
    <lineage>
        <taxon>unclassified sequences</taxon>
        <taxon>metagenomes</taxon>
        <taxon>ecological metagenomes</taxon>
    </lineage>
</organism>
<keyword evidence="1" id="KW-0472">Membrane</keyword>
<evidence type="ECO:0000256" key="1">
    <source>
        <dbReference type="SAM" id="Phobius"/>
    </source>
</evidence>
<feature type="transmembrane region" description="Helical" evidence="1">
    <location>
        <begin position="9"/>
        <end position="27"/>
    </location>
</feature>
<keyword evidence="1" id="KW-1133">Transmembrane helix</keyword>
<feature type="transmembrane region" description="Helical" evidence="1">
    <location>
        <begin position="75"/>
        <end position="95"/>
    </location>
</feature>
<accession>X1HYY3</accession>
<sequence length="173" mass="19113">MSTVTKRTIPLAITFLIGLILIFEWFIPTGTGDMIGSAIREWGVIIGSFAIMVGAVGLYIRNIKIVQKKGTDWQFSVWMLFVVSLFIVIGVTLGHQNVNYRWIYTTIYQPLSASMYGAISFYIAASSYKILRFKSKESAALLIPAAILLLANTPLISSTWIGFSAAGSWLMST</sequence>
<feature type="transmembrane region" description="Helical" evidence="1">
    <location>
        <begin position="140"/>
        <end position="163"/>
    </location>
</feature>
<feature type="transmembrane region" description="Helical" evidence="1">
    <location>
        <begin position="107"/>
        <end position="128"/>
    </location>
</feature>
<comment type="caution">
    <text evidence="2">The sequence shown here is derived from an EMBL/GenBank/DDBJ whole genome shotgun (WGS) entry which is preliminary data.</text>
</comment>
<feature type="transmembrane region" description="Helical" evidence="1">
    <location>
        <begin position="42"/>
        <end position="63"/>
    </location>
</feature>
<evidence type="ECO:0000313" key="2">
    <source>
        <dbReference type="EMBL" id="GAH62290.1"/>
    </source>
</evidence>
<dbReference type="EMBL" id="BARU01032891">
    <property type="protein sequence ID" value="GAH62290.1"/>
    <property type="molecule type" value="Genomic_DNA"/>
</dbReference>
<proteinExistence type="predicted"/>
<reference evidence="2" key="1">
    <citation type="journal article" date="2014" name="Front. Microbiol.">
        <title>High frequency of phylogenetically diverse reductive dehalogenase-homologous genes in deep subseafloor sedimentary metagenomes.</title>
        <authorList>
            <person name="Kawai M."/>
            <person name="Futagami T."/>
            <person name="Toyoda A."/>
            <person name="Takaki Y."/>
            <person name="Nishi S."/>
            <person name="Hori S."/>
            <person name="Arai W."/>
            <person name="Tsubouchi T."/>
            <person name="Morono Y."/>
            <person name="Uchiyama I."/>
            <person name="Ito T."/>
            <person name="Fujiyama A."/>
            <person name="Inagaki F."/>
            <person name="Takami H."/>
        </authorList>
    </citation>
    <scope>NUCLEOTIDE SEQUENCE</scope>
    <source>
        <strain evidence="2">Expedition CK06-06</strain>
    </source>
</reference>
<keyword evidence="1" id="KW-0812">Transmembrane</keyword>